<gene>
    <name evidence="1" type="ORF">G5C65_26475</name>
</gene>
<accession>A0A6G4X588</accession>
<proteinExistence type="predicted"/>
<dbReference type="EMBL" id="JAAKZZ010000359">
    <property type="protein sequence ID" value="NGO71831.1"/>
    <property type="molecule type" value="Genomic_DNA"/>
</dbReference>
<evidence type="ECO:0000313" key="1">
    <source>
        <dbReference type="EMBL" id="NGO71831.1"/>
    </source>
</evidence>
<reference evidence="1 2" key="1">
    <citation type="submission" date="2020-02" db="EMBL/GenBank/DDBJ databases">
        <title>Whole-genome analyses of novel actinobacteria.</title>
        <authorList>
            <person name="Sahin N."/>
            <person name="Tatar D."/>
        </authorList>
    </citation>
    <scope>NUCLEOTIDE SEQUENCE [LARGE SCALE GENOMIC DNA]</scope>
    <source>
        <strain evidence="1 2">SB3404</strain>
    </source>
</reference>
<keyword evidence="2" id="KW-1185">Reference proteome</keyword>
<dbReference type="Proteomes" id="UP000477722">
    <property type="component" value="Unassembled WGS sequence"/>
</dbReference>
<sequence>MHKAIRRPLARRHLRAAEHLDIGVLYATLSAGMLLARRHLTTRGCTQEFADRYGSAYGRVAAKTYRATYGAEPRRAWSNISGTWRRVIGYLPSERHILDTAMRTYPRTAAHGLAVAA</sequence>
<comment type="caution">
    <text evidence="1">The sequence shown here is derived from an EMBL/GenBank/DDBJ whole genome shotgun (WGS) entry which is preliminary data.</text>
</comment>
<organism evidence="1 2">
    <name type="scientific">Streptomyces boncukensis</name>
    <dbReference type="NCBI Taxonomy" id="2711219"/>
    <lineage>
        <taxon>Bacteria</taxon>
        <taxon>Bacillati</taxon>
        <taxon>Actinomycetota</taxon>
        <taxon>Actinomycetes</taxon>
        <taxon>Kitasatosporales</taxon>
        <taxon>Streptomycetaceae</taxon>
        <taxon>Streptomyces</taxon>
    </lineage>
</organism>
<evidence type="ECO:0000313" key="2">
    <source>
        <dbReference type="Proteomes" id="UP000477722"/>
    </source>
</evidence>
<dbReference type="AlphaFoldDB" id="A0A6G4X588"/>
<dbReference type="RefSeq" id="WP_165301456.1">
    <property type="nucleotide sequence ID" value="NZ_JAAKZZ010000359.1"/>
</dbReference>
<protein>
    <submittedName>
        <fullName evidence="1">Uncharacterized protein</fullName>
    </submittedName>
</protein>
<name>A0A6G4X588_9ACTN</name>